<dbReference type="Gene3D" id="3.30.70.1950">
    <property type="match status" value="1"/>
</dbReference>
<dbReference type="GO" id="GO:0030674">
    <property type="term" value="F:protein-macromolecule adaptor activity"/>
    <property type="evidence" value="ECO:0007669"/>
    <property type="project" value="UniProtKB-UniRule"/>
</dbReference>
<dbReference type="InterPro" id="IPR038471">
    <property type="entry name" value="MecA_C_sf"/>
</dbReference>
<evidence type="ECO:0000313" key="4">
    <source>
        <dbReference type="Proteomes" id="UP000761167"/>
    </source>
</evidence>
<dbReference type="NCBIfam" id="NF002643">
    <property type="entry name" value="PRK02315.1-4"/>
    <property type="match status" value="1"/>
</dbReference>
<comment type="caution">
    <text evidence="3">The sequence shown here is derived from an EMBL/GenBank/DDBJ whole genome shotgun (WGS) entry which is preliminary data.</text>
</comment>
<proteinExistence type="inferred from homology"/>
<name>A0A4Q2FCR8_STRPA</name>
<dbReference type="AlphaFoldDB" id="A0A4Q2FCR8"/>
<protein>
    <recommendedName>
        <fullName evidence="2">Adapter protein MecA</fullName>
    </recommendedName>
</protein>
<dbReference type="RefSeq" id="WP_049503933.1">
    <property type="nucleotide sequence ID" value="NZ_JALDVN010000018.1"/>
</dbReference>
<comment type="similarity">
    <text evidence="1 2">Belongs to the MecA family.</text>
</comment>
<comment type="subunit">
    <text evidence="2">Homodimer.</text>
</comment>
<dbReference type="PANTHER" id="PTHR39161:SF1">
    <property type="entry name" value="ADAPTER PROTEIN MECA 1"/>
    <property type="match status" value="1"/>
</dbReference>
<organism evidence="3 4">
    <name type="scientific">Streptococcus parasanguinis</name>
    <dbReference type="NCBI Taxonomy" id="1318"/>
    <lineage>
        <taxon>Bacteria</taxon>
        <taxon>Bacillati</taxon>
        <taxon>Bacillota</taxon>
        <taxon>Bacilli</taxon>
        <taxon>Lactobacillales</taxon>
        <taxon>Streptococcaceae</taxon>
        <taxon>Streptococcus</taxon>
    </lineage>
</organism>
<evidence type="ECO:0000256" key="2">
    <source>
        <dbReference type="HAMAP-Rule" id="MF_01124"/>
    </source>
</evidence>
<comment type="function">
    <text evidence="2">Enables the recognition and targeting of unfolded and aggregated proteins to the ClpC protease or to other proteins involved in proteolysis.</text>
</comment>
<dbReference type="PANTHER" id="PTHR39161">
    <property type="entry name" value="ADAPTER PROTEIN MECA"/>
    <property type="match status" value="1"/>
</dbReference>
<dbReference type="HAMAP" id="MF_01124">
    <property type="entry name" value="MecA"/>
    <property type="match status" value="1"/>
</dbReference>
<dbReference type="InterPro" id="IPR008681">
    <property type="entry name" value="Neg-reg_MecA"/>
</dbReference>
<reference evidence="3" key="1">
    <citation type="submission" date="2021-02" db="EMBL/GenBank/DDBJ databases">
        <title>Infant gut strain persistence is associated with maternal origin, phylogeny, and functional potential including surface adhesion and iron acquisition.</title>
        <authorList>
            <person name="Lou Y.C."/>
        </authorList>
    </citation>
    <scope>NUCLEOTIDE SEQUENCE</scope>
    <source>
        <strain evidence="3">L3_060_000G1_dasL3_060_000G1_metabat.metabat.86_ sub</strain>
    </source>
</reference>
<evidence type="ECO:0000256" key="1">
    <source>
        <dbReference type="ARBA" id="ARBA00005397"/>
    </source>
</evidence>
<dbReference type="PIRSF" id="PIRSF029008">
    <property type="entry name" value="MecA"/>
    <property type="match status" value="1"/>
</dbReference>
<gene>
    <name evidence="2 3" type="primary">mecA</name>
    <name evidence="3" type="ORF">KH363_04815</name>
</gene>
<accession>A0A4Q2FCR8</accession>
<comment type="domain">
    <text evidence="2">The N-terminal domain probably binds unfolded/aggregated proteins; the C-terminal domain interacts with ClpC.</text>
</comment>
<evidence type="ECO:0000313" key="3">
    <source>
        <dbReference type="EMBL" id="MBS6536853.1"/>
    </source>
</evidence>
<sequence length="245" mass="28259">MKMKQISDSTIKITIQLEDLEERGMEIADFLVPQEKTEEFFYTILDELEMPESFLDSGMLSFRVTPKPDKLDVFVTKSKIDQQLDFEDLSDLPDMEELSRMTPDEFIKTLEKTISDKTKGDAEAIHHLEQEELRDNQEQDSTSEAPVSQYIYYILRFSNIQQAVAFSKTVSFPVDTSELYKMGSDYYLTVLIDTEDQPNQYPTWLLAIIREYADDSEVTRAVLQEHGHLLMVSGAIENLKKVASL</sequence>
<dbReference type="EMBL" id="JAGZZN010000024">
    <property type="protein sequence ID" value="MBS6536853.1"/>
    <property type="molecule type" value="Genomic_DNA"/>
</dbReference>
<dbReference type="Proteomes" id="UP000761167">
    <property type="component" value="Unassembled WGS sequence"/>
</dbReference>
<dbReference type="Pfam" id="PF05389">
    <property type="entry name" value="MecA"/>
    <property type="match status" value="1"/>
</dbReference>